<accession>A0A8C5FXQ2</accession>
<sequence length="872" mass="102211">KTEVKIELVAKESFEALEKQFQLVLTELLGDKSVEKFRTEYEKITGALRKAHESEKRLMSKCRELNAEIVSNSTKVETALKLSQEDEATIRSLKKELENAWKTVDAAHDKEIKAKENIITLKQEISRLTQLAEQGAGLSEGQEHSVNNLKQAVDELTGERDELVSSVERLRDGLAQASATQQQMEAQIENSSQAVSQLQQELQVRQNELSRETRQKEKLEKEVKQLHADAEAKTSELKALSQQGQRAKDEQQRLEQQLKELKVTNERSARELEQMQAKISKLQQDNEQQSVAVEQHTLENQQKANELRMKEEELNLRRQEIAKLTKAREAIQKKSNQMEDQKGEAEVQRETLKTQLGVLERELEVFRKQAETEKKAAEELARERDMLNKNLIKVTDSTGKQQIFLKLQEQAQKNLEQEVHNYREEAQKQQKIIHQLEKDRDRYINETSGLRNKVGGLLHTDDLKVNETEIAEYKKKTCDTEQRLASLHTLYEKVVAERNLYSKNLVEIQDEIAELKRKLKFKSLEIEQLKEEISGKEATMSREHQDALRVERDNEGLKAKLQLMKQQAEETRQRIDGQKAEERQLQRTIAEADAEAARQKKELDQVYSELEILGSQMLCRNDQLRLLHLELKTKDCLLAKTDFQYSQRLEDIRLLKLDMRNLSREKSIQSRLASNAKDLRRELFHIHKELLQERRRFCTLEEQLRTPMNVHHWRKLEANDPEYFELIQKAQDLQKALVTKNQEVMDKDLLLKERERVYLELKELLARQPGPEAFEQLQQCQRAHREKTKKFKALTAELNMYESKIQEYKSDNQVLINQLQDIKKKYLSLNKSMKNCYSRIKKDCDYISELTRVGTRVLKYPAIYYECMSQRM</sequence>
<keyword evidence="6" id="KW-1185">Reference proteome</keyword>
<evidence type="ECO:0000313" key="6">
    <source>
        <dbReference type="Proteomes" id="UP000694546"/>
    </source>
</evidence>
<proteinExistence type="predicted"/>
<dbReference type="PANTHER" id="PTHR32083">
    <property type="entry name" value="CILIA AND FLAGELLA-ASSOCIATED PROTEIN 58-RELATED"/>
    <property type="match status" value="1"/>
</dbReference>
<feature type="coiled-coil region" evidence="2">
    <location>
        <begin position="498"/>
        <end position="609"/>
    </location>
</feature>
<feature type="compositionally biased region" description="Basic and acidic residues" evidence="3">
    <location>
        <begin position="225"/>
        <end position="236"/>
    </location>
</feature>
<keyword evidence="1 2" id="KW-0175">Coiled coil</keyword>
<dbReference type="PANTHER" id="PTHR32083:SF0">
    <property type="entry name" value="CILIA AND FLAGELLA-ASSOCIATED PROTEIN 58"/>
    <property type="match status" value="1"/>
</dbReference>
<dbReference type="Proteomes" id="UP000694546">
    <property type="component" value="Chromosome 3"/>
</dbReference>
<organism evidence="5 6">
    <name type="scientific">Gadus morhua</name>
    <name type="common">Atlantic cod</name>
    <dbReference type="NCBI Taxonomy" id="8049"/>
    <lineage>
        <taxon>Eukaryota</taxon>
        <taxon>Metazoa</taxon>
        <taxon>Chordata</taxon>
        <taxon>Craniata</taxon>
        <taxon>Vertebrata</taxon>
        <taxon>Euteleostomi</taxon>
        <taxon>Actinopterygii</taxon>
        <taxon>Neopterygii</taxon>
        <taxon>Teleostei</taxon>
        <taxon>Neoteleostei</taxon>
        <taxon>Acanthomorphata</taxon>
        <taxon>Zeiogadaria</taxon>
        <taxon>Gadariae</taxon>
        <taxon>Gadiformes</taxon>
        <taxon>Gadoidei</taxon>
        <taxon>Gadidae</taxon>
        <taxon>Gadus</taxon>
    </lineage>
</organism>
<name>A0A8C5FXQ2_GADMO</name>
<evidence type="ECO:0000256" key="1">
    <source>
        <dbReference type="ARBA" id="ARBA00023054"/>
    </source>
</evidence>
<dbReference type="AlphaFoldDB" id="A0A8C5FXQ2"/>
<dbReference type="Ensembl" id="ENSGMOT00000051364.1">
    <property type="protein sequence ID" value="ENSGMOP00000068780.1"/>
    <property type="gene ID" value="ENSGMOG00000016254.2"/>
</dbReference>
<dbReference type="OMA" id="CQDDMRL"/>
<dbReference type="GO" id="GO:0005856">
    <property type="term" value="C:cytoskeleton"/>
    <property type="evidence" value="ECO:0007669"/>
    <property type="project" value="TreeGrafter"/>
</dbReference>
<dbReference type="Pfam" id="PF21771">
    <property type="entry name" value="CFAP58_CC"/>
    <property type="match status" value="1"/>
</dbReference>
<reference evidence="5" key="2">
    <citation type="submission" date="2025-09" db="UniProtKB">
        <authorList>
            <consortium name="Ensembl"/>
        </authorList>
    </citation>
    <scope>IDENTIFICATION</scope>
</reference>
<evidence type="ECO:0000313" key="5">
    <source>
        <dbReference type="Ensembl" id="ENSGMOP00000068780.1"/>
    </source>
</evidence>
<protein>
    <submittedName>
        <fullName evidence="5">Cilia and flagella associated protein 58</fullName>
    </submittedName>
</protein>
<feature type="domain" description="Cilia- and flagella-associated protein 58 central coiled coil" evidence="4">
    <location>
        <begin position="365"/>
        <end position="671"/>
    </location>
</feature>
<reference evidence="5" key="1">
    <citation type="submission" date="2025-08" db="UniProtKB">
        <authorList>
            <consortium name="Ensembl"/>
        </authorList>
    </citation>
    <scope>IDENTIFICATION</scope>
</reference>
<evidence type="ECO:0000256" key="2">
    <source>
        <dbReference type="SAM" id="Coils"/>
    </source>
</evidence>
<dbReference type="InterPro" id="IPR049270">
    <property type="entry name" value="CFAP58_CC"/>
</dbReference>
<evidence type="ECO:0000259" key="4">
    <source>
        <dbReference type="Pfam" id="PF21771"/>
    </source>
</evidence>
<evidence type="ECO:0000256" key="3">
    <source>
        <dbReference type="SAM" id="MobiDB-lite"/>
    </source>
</evidence>
<gene>
    <name evidence="5" type="primary">cfap58</name>
</gene>
<feature type="region of interest" description="Disordered" evidence="3">
    <location>
        <begin position="225"/>
        <end position="253"/>
    </location>
</feature>
<feature type="coiled-coil region" evidence="2">
    <location>
        <begin position="777"/>
        <end position="825"/>
    </location>
</feature>
<dbReference type="GeneTree" id="ENSGT00530000063534"/>